<sequence>MCICKFRYVLFVALAVGFLFLSNSYFSEYSLRIVNNIAIFIILAISYSLINGVTGQFSLEPNGFVAIGAYAAALLLLNSDSKLYQFDVTEPSSIILAIHTTNFIFAMLVSGICATILALILAMPVFRVRGDYLAIVTLGFGFIIQLLAVNFPAYTNGSLGLNEVLRVDGDGNISRYTNIFYSGSVAIIAVVAILNLIYSKFGRAMKAVRDDEDAATAMGINTFRVKTLAFCVSAFFEGVGGALLVGLLGSVSPDQFTFMFTFQLLIIIVLGGLGSTTGAILGTILVIGGSEWLRFLDEPMNIFGYETPAFPGLRMVVFSVVLIFVMLFARRGIMGQMELGELFNKFKKVGK</sequence>
<feature type="transmembrane region" description="Helical" evidence="6">
    <location>
        <begin position="100"/>
        <end position="126"/>
    </location>
</feature>
<feature type="transmembrane region" description="Helical" evidence="6">
    <location>
        <begin position="260"/>
        <end position="289"/>
    </location>
</feature>
<dbReference type="GO" id="GO:0005886">
    <property type="term" value="C:plasma membrane"/>
    <property type="evidence" value="ECO:0007669"/>
    <property type="project" value="UniProtKB-SubCell"/>
</dbReference>
<feature type="transmembrane region" description="Helical" evidence="6">
    <location>
        <begin position="132"/>
        <end position="155"/>
    </location>
</feature>
<gene>
    <name evidence="7" type="ORF">AAH17_05285</name>
</gene>
<feature type="transmembrane region" description="Helical" evidence="6">
    <location>
        <begin position="227"/>
        <end position="248"/>
    </location>
</feature>
<evidence type="ECO:0000256" key="2">
    <source>
        <dbReference type="ARBA" id="ARBA00022475"/>
    </source>
</evidence>
<evidence type="ECO:0000256" key="1">
    <source>
        <dbReference type="ARBA" id="ARBA00004651"/>
    </source>
</evidence>
<keyword evidence="3 6" id="KW-0812">Transmembrane</keyword>
<dbReference type="Pfam" id="PF02653">
    <property type="entry name" value="BPD_transp_2"/>
    <property type="match status" value="1"/>
</dbReference>
<dbReference type="EMBL" id="AACCXK010000007">
    <property type="protein sequence ID" value="EAK0453068.1"/>
    <property type="molecule type" value="Genomic_DNA"/>
</dbReference>
<feature type="transmembrane region" description="Helical" evidence="6">
    <location>
        <begin position="6"/>
        <end position="26"/>
    </location>
</feature>
<protein>
    <submittedName>
        <fullName evidence="7">Branched-chain amino acid ABC transporter permease</fullName>
    </submittedName>
</protein>
<dbReference type="GO" id="GO:0015658">
    <property type="term" value="F:branched-chain amino acid transmembrane transporter activity"/>
    <property type="evidence" value="ECO:0007669"/>
    <property type="project" value="InterPro"/>
</dbReference>
<evidence type="ECO:0000256" key="3">
    <source>
        <dbReference type="ARBA" id="ARBA00022692"/>
    </source>
</evidence>
<feature type="transmembrane region" description="Helical" evidence="6">
    <location>
        <begin position="176"/>
        <end position="198"/>
    </location>
</feature>
<organism evidence="7">
    <name type="scientific">Campylobacter fetus</name>
    <dbReference type="NCBI Taxonomy" id="196"/>
    <lineage>
        <taxon>Bacteria</taxon>
        <taxon>Pseudomonadati</taxon>
        <taxon>Campylobacterota</taxon>
        <taxon>Epsilonproteobacteria</taxon>
        <taxon>Campylobacterales</taxon>
        <taxon>Campylobacteraceae</taxon>
        <taxon>Campylobacter</taxon>
    </lineage>
</organism>
<evidence type="ECO:0000256" key="6">
    <source>
        <dbReference type="SAM" id="Phobius"/>
    </source>
</evidence>
<dbReference type="InterPro" id="IPR001851">
    <property type="entry name" value="ABC_transp_permease"/>
</dbReference>
<reference evidence="7" key="1">
    <citation type="submission" date="2018-05" db="EMBL/GenBank/DDBJ databases">
        <authorList>
            <consortium name="PulseNet: The National Subtyping Network for Foodborne Disease Surveillance"/>
            <person name="Tarr C.L."/>
            <person name="Trees E."/>
            <person name="Katz L.S."/>
            <person name="Carleton-Romer H.A."/>
            <person name="Stroika S."/>
            <person name="Kucerova Z."/>
            <person name="Roache K.F."/>
            <person name="Sabol A.L."/>
            <person name="Besser J."/>
            <person name="Gerner-Smidt P."/>
        </authorList>
    </citation>
    <scope>NUCLEOTIDE SEQUENCE</scope>
    <source>
        <strain evidence="7">2014D-0197</strain>
    </source>
</reference>
<keyword evidence="2" id="KW-1003">Cell membrane</keyword>
<accession>A0A5L4KBC8</accession>
<comment type="caution">
    <text evidence="7">The sequence shown here is derived from an EMBL/GenBank/DDBJ whole genome shotgun (WGS) entry which is preliminary data.</text>
</comment>
<comment type="subcellular location">
    <subcellularLocation>
        <location evidence="1">Cell membrane</location>
        <topology evidence="1">Multi-pass membrane protein</topology>
    </subcellularLocation>
</comment>
<keyword evidence="4 6" id="KW-1133">Transmembrane helix</keyword>
<proteinExistence type="predicted"/>
<dbReference type="PANTHER" id="PTHR30482:SF10">
    <property type="entry name" value="HIGH-AFFINITY BRANCHED-CHAIN AMINO ACID TRANSPORT PROTEIN BRAE"/>
    <property type="match status" value="1"/>
</dbReference>
<dbReference type="InterPro" id="IPR043428">
    <property type="entry name" value="LivM-like"/>
</dbReference>
<dbReference type="CDD" id="cd06581">
    <property type="entry name" value="TM_PBP1_LivM_like"/>
    <property type="match status" value="1"/>
</dbReference>
<feature type="transmembrane region" description="Helical" evidence="6">
    <location>
        <begin position="62"/>
        <end position="79"/>
    </location>
</feature>
<keyword evidence="5 6" id="KW-0472">Membrane</keyword>
<name>A0A5L4KBC8_CAMFE</name>
<evidence type="ECO:0000256" key="5">
    <source>
        <dbReference type="ARBA" id="ARBA00023136"/>
    </source>
</evidence>
<feature type="transmembrane region" description="Helical" evidence="6">
    <location>
        <begin position="33"/>
        <end position="50"/>
    </location>
</feature>
<evidence type="ECO:0000256" key="4">
    <source>
        <dbReference type="ARBA" id="ARBA00022989"/>
    </source>
</evidence>
<dbReference type="AlphaFoldDB" id="A0A5L4KBC8"/>
<evidence type="ECO:0000313" key="7">
    <source>
        <dbReference type="EMBL" id="EAK0453068.1"/>
    </source>
</evidence>
<feature type="transmembrane region" description="Helical" evidence="6">
    <location>
        <begin position="309"/>
        <end position="329"/>
    </location>
</feature>
<dbReference type="PANTHER" id="PTHR30482">
    <property type="entry name" value="HIGH-AFFINITY BRANCHED-CHAIN AMINO ACID TRANSPORT SYSTEM PERMEASE"/>
    <property type="match status" value="1"/>
</dbReference>